<evidence type="ECO:0000313" key="1">
    <source>
        <dbReference type="EMBL" id="KAG4304327.1"/>
    </source>
</evidence>
<comment type="caution">
    <text evidence="1">The sequence shown here is derived from an EMBL/GenBank/DDBJ whole genome shotgun (WGS) entry which is preliminary data.</text>
</comment>
<gene>
    <name evidence="1" type="ORF">PORY_002302</name>
</gene>
<sequence>MTSDRENLGIKKNSTEDVSKLLSSKLLLGWALLDDCCSNHFIPLLRSPHNKLLKECVLCIEEQKHCNNTQLNQSSESVEYLKKKESDIFEKNEVSSFYYKNSSELSESLYILECASSNVFSSLKRCCAAMNSENIELELHLISKIKMCAETLESLEKCKVYFQKKKMIKY</sequence>
<accession>A0ACB7CB97</accession>
<proteinExistence type="predicted"/>
<protein>
    <submittedName>
        <fullName evidence="1">Uncharacterized protein</fullName>
    </submittedName>
</protein>
<dbReference type="Proteomes" id="UP000768646">
    <property type="component" value="Unassembled WGS sequence"/>
</dbReference>
<evidence type="ECO:0000313" key="2">
    <source>
        <dbReference type="Proteomes" id="UP000768646"/>
    </source>
</evidence>
<organism evidence="1 2">
    <name type="scientific">Pneumocystis oryctolagi</name>
    <dbReference type="NCBI Taxonomy" id="42067"/>
    <lineage>
        <taxon>Eukaryota</taxon>
        <taxon>Fungi</taxon>
        <taxon>Dikarya</taxon>
        <taxon>Ascomycota</taxon>
        <taxon>Taphrinomycotina</taxon>
        <taxon>Pneumocystomycetes</taxon>
        <taxon>Pneumocystaceae</taxon>
        <taxon>Pneumocystis</taxon>
    </lineage>
</organism>
<name>A0ACB7CB97_9ASCO</name>
<keyword evidence="2" id="KW-1185">Reference proteome</keyword>
<dbReference type="EMBL" id="JABTEG010000009">
    <property type="protein sequence ID" value="KAG4304327.1"/>
    <property type="molecule type" value="Genomic_DNA"/>
</dbReference>
<reference evidence="1 2" key="1">
    <citation type="journal article" date="2021" name="Commun. Biol.">
        <title>Genomic insights into the host specific adaptation of the Pneumocystis genus.</title>
        <authorList>
            <person name="Cisse O.H."/>
            <person name="Ma L."/>
            <person name="Dekker J.P."/>
            <person name="Khil P.P."/>
            <person name="Youn J.-H."/>
            <person name="Brenchley J.M."/>
            <person name="Blair R."/>
            <person name="Pahar B."/>
            <person name="Chabe M."/>
            <person name="Van Rompay K.K.A."/>
            <person name="Keesler R."/>
            <person name="Sukura A."/>
            <person name="Hirsch V."/>
            <person name="Kutty G."/>
            <person name="Liu Y."/>
            <person name="Peng L."/>
            <person name="Chen J."/>
            <person name="Song J."/>
            <person name="Weissenbacher-Lang C."/>
            <person name="Xu J."/>
            <person name="Upham N.S."/>
            <person name="Stajich J.E."/>
            <person name="Cuomo C.A."/>
            <person name="Cushion M.T."/>
            <person name="Kovacs J.A."/>
        </authorList>
    </citation>
    <scope>NUCLEOTIDE SEQUENCE [LARGE SCALE GENOMIC DNA]</scope>
    <source>
        <strain evidence="1 2">RABM</strain>
    </source>
</reference>